<dbReference type="Proteomes" id="UP000076722">
    <property type="component" value="Unassembled WGS sequence"/>
</dbReference>
<dbReference type="EMBL" id="KV419441">
    <property type="protein sequence ID" value="KZS88038.1"/>
    <property type="molecule type" value="Genomic_DNA"/>
</dbReference>
<organism evidence="1 2">
    <name type="scientific">Sistotremastrum niveocremeum HHB9708</name>
    <dbReference type="NCBI Taxonomy" id="1314777"/>
    <lineage>
        <taxon>Eukaryota</taxon>
        <taxon>Fungi</taxon>
        <taxon>Dikarya</taxon>
        <taxon>Basidiomycota</taxon>
        <taxon>Agaricomycotina</taxon>
        <taxon>Agaricomycetes</taxon>
        <taxon>Sistotremastrales</taxon>
        <taxon>Sistotremastraceae</taxon>
        <taxon>Sertulicium</taxon>
        <taxon>Sertulicium niveocremeum</taxon>
    </lineage>
</organism>
<evidence type="ECO:0000313" key="2">
    <source>
        <dbReference type="Proteomes" id="UP000076722"/>
    </source>
</evidence>
<evidence type="ECO:0000313" key="1">
    <source>
        <dbReference type="EMBL" id="KZS88038.1"/>
    </source>
</evidence>
<sequence length="199" mass="22394">MGLLVENVSPESQDYNFKNTVPYSFDQHIARMAGITLKTNFHMKFDLAISGYRIDMGPLNDAGFQDFYSESDLDLDASRDARDYRCSRGLFVVEMDMLQRDVETAKEKSVHESSDVIFYGEQGNPDMDIDRDLNLDLHGDRGIACSKLLFRYLSDPLRNPSIEQALNEPRVGSMLSAICPILVDSVDAVNHTLSPTAFI</sequence>
<accession>A0A164NU04</accession>
<dbReference type="AlphaFoldDB" id="A0A164NU04"/>
<reference evidence="1 2" key="1">
    <citation type="journal article" date="2016" name="Mol. Biol. Evol.">
        <title>Comparative Genomics of Early-Diverging Mushroom-Forming Fungi Provides Insights into the Origins of Lignocellulose Decay Capabilities.</title>
        <authorList>
            <person name="Nagy L.G."/>
            <person name="Riley R."/>
            <person name="Tritt A."/>
            <person name="Adam C."/>
            <person name="Daum C."/>
            <person name="Floudas D."/>
            <person name="Sun H."/>
            <person name="Yadav J.S."/>
            <person name="Pangilinan J."/>
            <person name="Larsson K.H."/>
            <person name="Matsuura K."/>
            <person name="Barry K."/>
            <person name="Labutti K."/>
            <person name="Kuo R."/>
            <person name="Ohm R.A."/>
            <person name="Bhattacharya S.S."/>
            <person name="Shirouzu T."/>
            <person name="Yoshinaga Y."/>
            <person name="Martin F.M."/>
            <person name="Grigoriev I.V."/>
            <person name="Hibbett D.S."/>
        </authorList>
    </citation>
    <scope>NUCLEOTIDE SEQUENCE [LARGE SCALE GENOMIC DNA]</scope>
    <source>
        <strain evidence="1 2">HHB9708</strain>
    </source>
</reference>
<gene>
    <name evidence="1" type="ORF">SISNIDRAFT_498184</name>
</gene>
<keyword evidence="2" id="KW-1185">Reference proteome</keyword>
<protein>
    <submittedName>
        <fullName evidence="1">Uncharacterized protein</fullName>
    </submittedName>
</protein>
<name>A0A164NU04_9AGAM</name>
<proteinExistence type="predicted"/>